<dbReference type="InterPro" id="IPR000847">
    <property type="entry name" value="LysR_HTH_N"/>
</dbReference>
<comment type="similarity">
    <text evidence="1">Belongs to the LysR transcriptional regulatory family.</text>
</comment>
<evidence type="ECO:0000259" key="6">
    <source>
        <dbReference type="PROSITE" id="PS50931"/>
    </source>
</evidence>
<evidence type="ECO:0000256" key="5">
    <source>
        <dbReference type="SAM" id="MobiDB-lite"/>
    </source>
</evidence>
<dbReference type="FunFam" id="1.10.10.10:FF:000001">
    <property type="entry name" value="LysR family transcriptional regulator"/>
    <property type="match status" value="1"/>
</dbReference>
<name>A0ABD4YSP8_9BURK</name>
<evidence type="ECO:0000256" key="1">
    <source>
        <dbReference type="ARBA" id="ARBA00009437"/>
    </source>
</evidence>
<dbReference type="PROSITE" id="PS50931">
    <property type="entry name" value="HTH_LYSR"/>
    <property type="match status" value="1"/>
</dbReference>
<dbReference type="GO" id="GO:0003677">
    <property type="term" value="F:DNA binding"/>
    <property type="evidence" value="ECO:0007669"/>
    <property type="project" value="UniProtKB-KW"/>
</dbReference>
<proteinExistence type="inferred from homology"/>
<evidence type="ECO:0000256" key="3">
    <source>
        <dbReference type="ARBA" id="ARBA00023125"/>
    </source>
</evidence>
<organism evidence="7 8">
    <name type="scientific">Achromobacter mucicolens</name>
    <dbReference type="NCBI Taxonomy" id="1389922"/>
    <lineage>
        <taxon>Bacteria</taxon>
        <taxon>Pseudomonadati</taxon>
        <taxon>Pseudomonadota</taxon>
        <taxon>Betaproteobacteria</taxon>
        <taxon>Burkholderiales</taxon>
        <taxon>Alcaligenaceae</taxon>
        <taxon>Achromobacter</taxon>
    </lineage>
</organism>
<dbReference type="AlphaFoldDB" id="A0ABD4YSP8"/>
<dbReference type="PANTHER" id="PTHR30419">
    <property type="entry name" value="HTH-TYPE TRANSCRIPTIONAL REGULATOR YBHD"/>
    <property type="match status" value="1"/>
</dbReference>
<keyword evidence="2" id="KW-0805">Transcription regulation</keyword>
<comment type="caution">
    <text evidence="7">The sequence shown here is derived from an EMBL/GenBank/DDBJ whole genome shotgun (WGS) entry which is preliminary data.</text>
</comment>
<dbReference type="Proteomes" id="UP001158644">
    <property type="component" value="Unassembled WGS sequence"/>
</dbReference>
<protein>
    <submittedName>
        <fullName evidence="7">LysR family transcriptional regulator</fullName>
    </submittedName>
</protein>
<feature type="region of interest" description="Disordered" evidence="5">
    <location>
        <begin position="304"/>
        <end position="326"/>
    </location>
</feature>
<dbReference type="PRINTS" id="PR00039">
    <property type="entry name" value="HTHLYSR"/>
</dbReference>
<dbReference type="EMBL" id="JAOBZK010000009">
    <property type="protein sequence ID" value="MDH1178206.1"/>
    <property type="molecule type" value="Genomic_DNA"/>
</dbReference>
<gene>
    <name evidence="7" type="ORF">N5C72_08975</name>
</gene>
<feature type="domain" description="HTH lysR-type" evidence="6">
    <location>
        <begin position="3"/>
        <end position="60"/>
    </location>
</feature>
<dbReference type="InterPro" id="IPR036390">
    <property type="entry name" value="WH_DNA-bd_sf"/>
</dbReference>
<dbReference type="Pfam" id="PF03466">
    <property type="entry name" value="LysR_substrate"/>
    <property type="match status" value="1"/>
</dbReference>
<evidence type="ECO:0000256" key="2">
    <source>
        <dbReference type="ARBA" id="ARBA00023015"/>
    </source>
</evidence>
<evidence type="ECO:0000313" key="7">
    <source>
        <dbReference type="EMBL" id="MDH1178206.1"/>
    </source>
</evidence>
<dbReference type="InterPro" id="IPR050950">
    <property type="entry name" value="HTH-type_LysR_regulators"/>
</dbReference>
<reference evidence="7 8" key="1">
    <citation type="submission" date="2022-09" db="EMBL/GenBank/DDBJ databases">
        <title>Intensive care unit water sources are persistently colonized with multi-drug resistant bacteria and are the site of extensive horizontal gene transfer of antibiotic resistance genes.</title>
        <authorList>
            <person name="Diorio-Toth L."/>
        </authorList>
    </citation>
    <scope>NUCLEOTIDE SEQUENCE [LARGE SCALE GENOMIC DNA]</scope>
    <source>
        <strain evidence="7 8">GD03967</strain>
    </source>
</reference>
<keyword evidence="3" id="KW-0238">DNA-binding</keyword>
<dbReference type="RefSeq" id="WP_279990575.1">
    <property type="nucleotide sequence ID" value="NZ_JAOBZK010000009.1"/>
</dbReference>
<evidence type="ECO:0000313" key="8">
    <source>
        <dbReference type="Proteomes" id="UP001158644"/>
    </source>
</evidence>
<dbReference type="SUPFAM" id="SSF53850">
    <property type="entry name" value="Periplasmic binding protein-like II"/>
    <property type="match status" value="1"/>
</dbReference>
<evidence type="ECO:0000256" key="4">
    <source>
        <dbReference type="ARBA" id="ARBA00023163"/>
    </source>
</evidence>
<dbReference type="InterPro" id="IPR036388">
    <property type="entry name" value="WH-like_DNA-bd_sf"/>
</dbReference>
<dbReference type="InterPro" id="IPR005119">
    <property type="entry name" value="LysR_subst-bd"/>
</dbReference>
<dbReference type="Gene3D" id="1.10.10.10">
    <property type="entry name" value="Winged helix-like DNA-binding domain superfamily/Winged helix DNA-binding domain"/>
    <property type="match status" value="1"/>
</dbReference>
<dbReference type="Gene3D" id="3.40.190.290">
    <property type="match status" value="1"/>
</dbReference>
<accession>A0ABD4YSP8</accession>
<dbReference type="SUPFAM" id="SSF46785">
    <property type="entry name" value="Winged helix' DNA-binding domain"/>
    <property type="match status" value="1"/>
</dbReference>
<dbReference type="PANTHER" id="PTHR30419:SF8">
    <property type="entry name" value="NITROGEN ASSIMILATION TRANSCRIPTIONAL ACTIVATOR-RELATED"/>
    <property type="match status" value="1"/>
</dbReference>
<keyword evidence="4" id="KW-0804">Transcription</keyword>
<sequence length="326" mass="35295">MGLTIRSLQHFSVLAEERHFSRAAQRLHLTQSALTRSIQSLEETLGLVLVDRASIGVTPTQAGKMVLDRSRRILGDVLALRREAELMRGHDTGRVSFGVGAFPAAGFLSPLLVRLAHDHPGLSVHVEIESWQRLLDKLLQDKLDFAVAVTHSLPPPADFIVRALPPQHGGLFVRAGHPLQSVRKPKLRAALAQYRLAATDLPQRAREYLAKLYQVAGVDELPIAFECDSVSALRDVAVGSDVVLFCTREAIVAELAQGTLVPLPLPYPASGPLTYSVIHRARRSLSPTAERIITLVQAYLAGEGGNDAPPPRGRQRSAGAKSAAKG</sequence>
<dbReference type="Pfam" id="PF00126">
    <property type="entry name" value="HTH_1"/>
    <property type="match status" value="1"/>
</dbReference>